<comment type="caution">
    <text evidence="2">The sequence shown here is derived from an EMBL/GenBank/DDBJ whole genome shotgun (WGS) entry which is preliminary data.</text>
</comment>
<keyword evidence="3" id="KW-1185">Reference proteome</keyword>
<reference evidence="2" key="1">
    <citation type="submission" date="2021-01" db="EMBL/GenBank/DDBJ databases">
        <title>Whole genome shotgun sequence of Catellatospora methionotrophica NBRC 14553.</title>
        <authorList>
            <person name="Komaki H."/>
            <person name="Tamura T."/>
        </authorList>
    </citation>
    <scope>NUCLEOTIDE SEQUENCE</scope>
    <source>
        <strain evidence="2">NBRC 14553</strain>
    </source>
</reference>
<name>A0A8J3PFB0_9ACTN</name>
<feature type="domain" description="DUF4253" evidence="1">
    <location>
        <begin position="151"/>
        <end position="259"/>
    </location>
</feature>
<dbReference type="RefSeq" id="WP_166377859.1">
    <property type="nucleotide sequence ID" value="NZ_BAAATT010000007.1"/>
</dbReference>
<evidence type="ECO:0000313" key="3">
    <source>
        <dbReference type="Proteomes" id="UP000660339"/>
    </source>
</evidence>
<accession>A0A8J3PFB0</accession>
<proteinExistence type="predicted"/>
<evidence type="ECO:0000313" key="2">
    <source>
        <dbReference type="EMBL" id="GIG14524.1"/>
    </source>
</evidence>
<gene>
    <name evidence="2" type="ORF">Cme02nite_28560</name>
</gene>
<protein>
    <recommendedName>
        <fullName evidence="1">DUF4253 domain-containing protein</fullName>
    </recommendedName>
</protein>
<dbReference type="AlphaFoldDB" id="A0A8J3PFB0"/>
<dbReference type="EMBL" id="BONJ01000014">
    <property type="protein sequence ID" value="GIG14524.1"/>
    <property type="molecule type" value="Genomic_DNA"/>
</dbReference>
<dbReference type="Pfam" id="PF14062">
    <property type="entry name" value="DUF4253"/>
    <property type="match status" value="1"/>
</dbReference>
<dbReference type="InterPro" id="IPR025349">
    <property type="entry name" value="DUF4253"/>
</dbReference>
<evidence type="ECO:0000259" key="1">
    <source>
        <dbReference type="Pfam" id="PF14062"/>
    </source>
</evidence>
<organism evidence="2 3">
    <name type="scientific">Catellatospora methionotrophica</name>
    <dbReference type="NCBI Taxonomy" id="121620"/>
    <lineage>
        <taxon>Bacteria</taxon>
        <taxon>Bacillati</taxon>
        <taxon>Actinomycetota</taxon>
        <taxon>Actinomycetes</taxon>
        <taxon>Micromonosporales</taxon>
        <taxon>Micromonosporaceae</taxon>
        <taxon>Catellatospora</taxon>
    </lineage>
</organism>
<sequence length="259" mass="28701">MESSQQDALVGLLRPGRSLDVKLPPGEQFVPHGWTKPAFWVSDEPVTPHQWTACRTAHPRSGLWPVLMYDLPCAVIDEEADPDRWQAMRRIDEIDVEALMASAACWDGAGWDGTDFRQSWQGLASPGVPQEPADVRADRSIVDWPSQEPCRLMLVPADRSADVVASIAWRLFNQDLVDPIASSAILRSWEDRFGARVTHLGDGVLTLSVAAPPADRSAALRVVAEHLVFCADSLSNDPDDFSAHLDHLTSGDPWSFWWD</sequence>
<dbReference type="Proteomes" id="UP000660339">
    <property type="component" value="Unassembled WGS sequence"/>
</dbReference>